<dbReference type="SUPFAM" id="SSF50182">
    <property type="entry name" value="Sm-like ribonucleoproteins"/>
    <property type="match status" value="1"/>
</dbReference>
<comment type="similarity">
    <text evidence="2">Belongs to the MscS (TC 1.A.23) family.</text>
</comment>
<feature type="domain" description="Mechanosensitive ion channel transmembrane helices 2/3" evidence="11">
    <location>
        <begin position="75"/>
        <end position="112"/>
    </location>
</feature>
<dbReference type="InterPro" id="IPR049142">
    <property type="entry name" value="MS_channel_1st"/>
</dbReference>
<evidence type="ECO:0000256" key="6">
    <source>
        <dbReference type="ARBA" id="ARBA00023136"/>
    </source>
</evidence>
<evidence type="ECO:0000256" key="7">
    <source>
        <dbReference type="SAM" id="MobiDB-lite"/>
    </source>
</evidence>
<dbReference type="InterPro" id="IPR010920">
    <property type="entry name" value="LSM_dom_sf"/>
</dbReference>
<dbReference type="Pfam" id="PF21088">
    <property type="entry name" value="MS_channel_1st"/>
    <property type="match status" value="1"/>
</dbReference>
<comment type="subcellular location">
    <subcellularLocation>
        <location evidence="1">Cell membrane</location>
        <topology evidence="1">Multi-pass membrane protein</topology>
    </subcellularLocation>
</comment>
<evidence type="ECO:0000256" key="8">
    <source>
        <dbReference type="SAM" id="Phobius"/>
    </source>
</evidence>
<dbReference type="Gene3D" id="2.30.30.60">
    <property type="match status" value="1"/>
</dbReference>
<dbReference type="Pfam" id="PF21082">
    <property type="entry name" value="MS_channel_3rd"/>
    <property type="match status" value="1"/>
</dbReference>
<dbReference type="KEGG" id="bvc:CEP68_10570"/>
<protein>
    <submittedName>
        <fullName evidence="13">Mechanosensitive ion channel</fullName>
    </submittedName>
    <submittedName>
        <fullName evidence="12">Transporter</fullName>
    </submittedName>
</protein>
<dbReference type="SUPFAM" id="SSF82861">
    <property type="entry name" value="Mechanosensitive channel protein MscS (YggB), transmembrane region"/>
    <property type="match status" value="1"/>
</dbReference>
<dbReference type="InterPro" id="IPR049278">
    <property type="entry name" value="MS_channel_C"/>
</dbReference>
<reference evidence="13 15" key="4">
    <citation type="journal article" date="2023" name="FEMS Microbes">
        <title>Whole genomes of deep-sea sponge-associated bacteria exhibit high novel natural product potential.</title>
        <authorList>
            <person name="Hesketh-Best P.J."/>
            <person name="January G.G."/>
            <person name="Koch M.J."/>
            <person name="Warburton P.J."/>
            <person name="Howell K.L."/>
            <person name="Upton M."/>
        </authorList>
    </citation>
    <scope>NUCLEOTIDE SEQUENCE [LARGE SCALE GENOMIC DNA]</scope>
    <source>
        <strain evidence="13 15">PC206-O</strain>
    </source>
</reference>
<evidence type="ECO:0000313" key="15">
    <source>
        <dbReference type="Proteomes" id="UP001272940"/>
    </source>
</evidence>
<dbReference type="InterPro" id="IPR006685">
    <property type="entry name" value="MscS_channel_2nd"/>
</dbReference>
<feature type="transmembrane region" description="Helical" evidence="8">
    <location>
        <begin position="96"/>
        <end position="115"/>
    </location>
</feature>
<proteinExistence type="inferred from homology"/>
<keyword evidence="15" id="KW-1185">Reference proteome</keyword>
<evidence type="ECO:0000256" key="4">
    <source>
        <dbReference type="ARBA" id="ARBA00022692"/>
    </source>
</evidence>
<dbReference type="GO" id="GO:0005886">
    <property type="term" value="C:plasma membrane"/>
    <property type="evidence" value="ECO:0007669"/>
    <property type="project" value="UniProtKB-SubCell"/>
</dbReference>
<dbReference type="SUPFAM" id="SSF82689">
    <property type="entry name" value="Mechanosensitive channel protein MscS (YggB), C-terminal domain"/>
    <property type="match status" value="1"/>
</dbReference>
<gene>
    <name evidence="12" type="ORF">CEP68_10570</name>
    <name evidence="13" type="ORF">NJD11_09175</name>
</gene>
<evidence type="ECO:0000259" key="11">
    <source>
        <dbReference type="Pfam" id="PF21088"/>
    </source>
</evidence>
<accession>A0A1Z3U9I6</accession>
<dbReference type="Proteomes" id="UP001272940">
    <property type="component" value="Unassembled WGS sequence"/>
</dbReference>
<evidence type="ECO:0000259" key="9">
    <source>
        <dbReference type="Pfam" id="PF00924"/>
    </source>
</evidence>
<keyword evidence="5 8" id="KW-1133">Transmembrane helix</keyword>
<reference evidence="12" key="2">
    <citation type="submission" date="2017-12" db="EMBL/GenBank/DDBJ databases">
        <title>FDA dAtabase for Regulatory Grade micrObial Sequences (FDA-ARGOS): Supporting development and validation of Infectious Disease Dx tests.</title>
        <authorList>
            <person name="Campos J."/>
            <person name="Goldberg B."/>
            <person name="Tallon L."/>
            <person name="Sadzewicz L."/>
            <person name="Sengamalay N."/>
            <person name="Ott S."/>
            <person name="Godinez A."/>
            <person name="Nagaraj S."/>
            <person name="Vavikolanu K."/>
            <person name="Vyas G."/>
            <person name="Nadendla S."/>
            <person name="Aluvathingal J."/>
            <person name="Geyer C."/>
            <person name="Nandy P."/>
            <person name="Hobson J."/>
            <person name="Sichtig H."/>
        </authorList>
    </citation>
    <scope>NUCLEOTIDE SEQUENCE</scope>
    <source>
        <strain evidence="12">FDAARGOS_289</strain>
    </source>
</reference>
<dbReference type="RefSeq" id="WP_066629570.1">
    <property type="nucleotide sequence ID" value="NZ_CP022048.2"/>
</dbReference>
<evidence type="ECO:0000313" key="14">
    <source>
        <dbReference type="Proteomes" id="UP000197050"/>
    </source>
</evidence>
<dbReference type="AlphaFoldDB" id="A0A1Z3U9I6"/>
<dbReference type="Pfam" id="PF00924">
    <property type="entry name" value="MS_channel_2nd"/>
    <property type="match status" value="1"/>
</dbReference>
<dbReference type="InterPro" id="IPR011014">
    <property type="entry name" value="MscS_channel_TM-2"/>
</dbReference>
<feature type="transmembrane region" description="Helical" evidence="8">
    <location>
        <begin position="26"/>
        <end position="48"/>
    </location>
</feature>
<feature type="domain" description="Mechanosensitive ion channel MscS C-terminal" evidence="10">
    <location>
        <begin position="191"/>
        <end position="276"/>
    </location>
</feature>
<evidence type="ECO:0000256" key="1">
    <source>
        <dbReference type="ARBA" id="ARBA00004651"/>
    </source>
</evidence>
<sequence>MTNPIQKLGLDTIEQSQIARIAGINLTLGGLVSAGVILLIAFAAHWLVTRSLRRVRERSDRSRQAIYLLERLAGYGIIVVGVMSALSAAGLNLSSLTVFAGALGIGVGLGLQGVVKEFVSGLFLIFDRMVSVGDYIEIEDIGIRGAIMEIGPRATRVRTNDNVNVLVPNSRFIEQPVTNWTMKGDTRRIHVPFTVAYGSDRGQVRDAVLTAARASPFTLPETEARKSQVWLVAFGDRGLSFELVVWPTRDAVKRPAAMHAAYTWLIADALDTAGVEVPVPQTDLRLRTAFGLDGEEALKRLGYGVGSPPRPTGPQSPARTANDAADDVMADDEAEMPEPPAPPKARQTD</sequence>
<name>A0A1Z3U9I6_BREVE</name>
<evidence type="ECO:0000256" key="5">
    <source>
        <dbReference type="ARBA" id="ARBA00022989"/>
    </source>
</evidence>
<dbReference type="Gene3D" id="3.30.70.100">
    <property type="match status" value="1"/>
</dbReference>
<evidence type="ECO:0000256" key="3">
    <source>
        <dbReference type="ARBA" id="ARBA00022475"/>
    </source>
</evidence>
<dbReference type="InterPro" id="IPR023408">
    <property type="entry name" value="MscS_beta-dom_sf"/>
</dbReference>
<feature type="domain" description="Mechanosensitive ion channel MscS" evidence="9">
    <location>
        <begin position="114"/>
        <end position="181"/>
    </location>
</feature>
<keyword evidence="3" id="KW-1003">Cell membrane</keyword>
<feature type="transmembrane region" description="Helical" evidence="8">
    <location>
        <begin position="68"/>
        <end position="90"/>
    </location>
</feature>
<evidence type="ECO:0000313" key="13">
    <source>
        <dbReference type="EMBL" id="MDX2335111.1"/>
    </source>
</evidence>
<dbReference type="GO" id="GO:0008381">
    <property type="term" value="F:mechanosensitive monoatomic ion channel activity"/>
    <property type="evidence" value="ECO:0007669"/>
    <property type="project" value="UniProtKB-ARBA"/>
</dbReference>
<evidence type="ECO:0000259" key="10">
    <source>
        <dbReference type="Pfam" id="PF21082"/>
    </source>
</evidence>
<dbReference type="Proteomes" id="UP000197050">
    <property type="component" value="Chromosome"/>
</dbReference>
<dbReference type="GeneID" id="34016488"/>
<reference evidence="13" key="3">
    <citation type="submission" date="2022-06" db="EMBL/GenBank/DDBJ databases">
        <authorList>
            <person name="Hesketh-Best P.J."/>
            <person name="Koch M.J."/>
        </authorList>
    </citation>
    <scope>NUCLEOTIDE SEQUENCE</scope>
    <source>
        <strain evidence="13">PC206-O</strain>
    </source>
</reference>
<dbReference type="Gene3D" id="1.10.287.1260">
    <property type="match status" value="1"/>
</dbReference>
<feature type="region of interest" description="Disordered" evidence="7">
    <location>
        <begin position="301"/>
        <end position="349"/>
    </location>
</feature>
<feature type="compositionally biased region" description="Acidic residues" evidence="7">
    <location>
        <begin position="324"/>
        <end position="336"/>
    </location>
</feature>
<dbReference type="PANTHER" id="PTHR30347:SF1">
    <property type="entry name" value="MECHANOSENSITIVE CHANNEL MSCK"/>
    <property type="match status" value="1"/>
</dbReference>
<evidence type="ECO:0000256" key="2">
    <source>
        <dbReference type="ARBA" id="ARBA00008017"/>
    </source>
</evidence>
<dbReference type="EMBL" id="JAMYEC010000004">
    <property type="protein sequence ID" value="MDX2335111.1"/>
    <property type="molecule type" value="Genomic_DNA"/>
</dbReference>
<dbReference type="EMBL" id="CP022048">
    <property type="protein sequence ID" value="ASE39911.1"/>
    <property type="molecule type" value="Genomic_DNA"/>
</dbReference>
<dbReference type="InterPro" id="IPR011066">
    <property type="entry name" value="MscS_channel_C_sf"/>
</dbReference>
<dbReference type="InterPro" id="IPR052702">
    <property type="entry name" value="MscS-like_channel"/>
</dbReference>
<keyword evidence="6 8" id="KW-0472">Membrane</keyword>
<organism evidence="12 14">
    <name type="scientific">Brevundimonas vesicularis</name>
    <name type="common">Pseudomonas vesicularis</name>
    <dbReference type="NCBI Taxonomy" id="41276"/>
    <lineage>
        <taxon>Bacteria</taxon>
        <taxon>Pseudomonadati</taxon>
        <taxon>Pseudomonadota</taxon>
        <taxon>Alphaproteobacteria</taxon>
        <taxon>Caulobacterales</taxon>
        <taxon>Caulobacteraceae</taxon>
        <taxon>Brevundimonas</taxon>
    </lineage>
</organism>
<dbReference type="PANTHER" id="PTHR30347">
    <property type="entry name" value="POTASSIUM CHANNEL RELATED"/>
    <property type="match status" value="1"/>
</dbReference>
<reference evidence="14" key="1">
    <citation type="submission" date="2017-06" db="EMBL/GenBank/DDBJ databases">
        <title>FDA dAtabase for Regulatory Grade micrObial Sequences (FDA-ARGOS): Supporting development and validation of Infectious Disease Dx tests.</title>
        <authorList>
            <person name="Minogue T."/>
            <person name="Wolcott M."/>
            <person name="Wasieloski L."/>
            <person name="Aguilar W."/>
            <person name="Moore D."/>
            <person name="Tallon L."/>
            <person name="Sadzewicz L."/>
            <person name="Sengamalay N."/>
            <person name="Ott S."/>
            <person name="Godinez A."/>
            <person name="Nagaraj S."/>
            <person name="Nadendla S."/>
            <person name="Geyer C."/>
            <person name="Sichtig H."/>
        </authorList>
    </citation>
    <scope>NUCLEOTIDE SEQUENCE [LARGE SCALE GENOMIC DNA]</scope>
    <source>
        <strain evidence="14">FDAARGOS_289</strain>
    </source>
</reference>
<evidence type="ECO:0000313" key="12">
    <source>
        <dbReference type="EMBL" id="ASE39911.1"/>
    </source>
</evidence>
<keyword evidence="4 8" id="KW-0812">Transmembrane</keyword>